<dbReference type="InterPro" id="IPR028087">
    <property type="entry name" value="Tad_N"/>
</dbReference>
<keyword evidence="1" id="KW-0812">Transmembrane</keyword>
<keyword evidence="1" id="KW-1133">Transmembrane helix</keyword>
<comment type="caution">
    <text evidence="3">The sequence shown here is derived from an EMBL/GenBank/DDBJ whole genome shotgun (WGS) entry which is preliminary data.</text>
</comment>
<dbReference type="EMBL" id="WTYV01000009">
    <property type="protein sequence ID" value="MXO73346.1"/>
    <property type="molecule type" value="Genomic_DNA"/>
</dbReference>
<dbReference type="Gene3D" id="3.40.50.410">
    <property type="entry name" value="von Willebrand factor, type A domain"/>
    <property type="match status" value="2"/>
</dbReference>
<name>A0A844Z291_9SPHN</name>
<dbReference type="RefSeq" id="WP_160773274.1">
    <property type="nucleotide sequence ID" value="NZ_WTYV01000009.1"/>
</dbReference>
<feature type="transmembrane region" description="Helical" evidence="1">
    <location>
        <begin position="35"/>
        <end position="54"/>
    </location>
</feature>
<evidence type="ECO:0000313" key="3">
    <source>
        <dbReference type="EMBL" id="MXO73346.1"/>
    </source>
</evidence>
<keyword evidence="1" id="KW-0472">Membrane</keyword>
<evidence type="ECO:0000256" key="1">
    <source>
        <dbReference type="SAM" id="Phobius"/>
    </source>
</evidence>
<evidence type="ECO:0000259" key="2">
    <source>
        <dbReference type="Pfam" id="PF13400"/>
    </source>
</evidence>
<dbReference type="AlphaFoldDB" id="A0A844Z291"/>
<accession>A0A844Z291</accession>
<keyword evidence="4" id="KW-1185">Reference proteome</keyword>
<reference evidence="3 4" key="1">
    <citation type="submission" date="2019-12" db="EMBL/GenBank/DDBJ databases">
        <title>Genomic-based taxomic classification of the family Erythrobacteraceae.</title>
        <authorList>
            <person name="Xu L."/>
        </authorList>
    </citation>
    <scope>NUCLEOTIDE SEQUENCE [LARGE SCALE GENOMIC DNA]</scope>
    <source>
        <strain evidence="3 4">M0322</strain>
    </source>
</reference>
<evidence type="ECO:0000313" key="4">
    <source>
        <dbReference type="Proteomes" id="UP000466966"/>
    </source>
</evidence>
<gene>
    <name evidence="3" type="ORF">GRI99_17110</name>
</gene>
<proteinExistence type="predicted"/>
<dbReference type="Proteomes" id="UP000466966">
    <property type="component" value="Unassembled WGS sequence"/>
</dbReference>
<sequence length="668" mass="71842">MITPAITRRPPCRATALRLLRALLARLARDARGNVMVLAAVALVPLVIVIGSAIDVSRYQMAQTRLQNACDSGALAARKLMTNDTMTTAARNQGLAFFDHNFPAGTFGTTNLTRDYGATSNGEVGGTASARLPTTIMQMFGFARFDLAVDCTAEVNISNTDIVFVLDVTGSMNCPDDGAFCPNGNNNNTEAGNARIRGLRTAVMSFYDTVEAATSSAAQVRYGVVPYSSGINVGRSIPAQYMATSAAYQTRVPQYTTSTSTVSVTVNSLSNRGTKTYHSYWYNPTGESSVSSQTACNSKAASSPLATTDVYVDNTIQANTVTVVSESWNGDLRTRVITARATFQEGVPTAWWNSNWNPRCFIDLTYNRYPADMNATIVERVSNTFASWNYQQATWNVGAMVTNGAVTLPTGASGANQVHTWDGCIEEAGTTTSTSLNPLPATAYDLDINLVPASTAQKWKPTLPGAVYLRYSGYNATQATVNTTGNFGLAPYYCPKAATRLTDYDRTGLENYLSHANGFRALGSTYHDIGMLWGARFLSPNGLFAADNATAPNGDAISRHIVFMTDGELSTSDTVYTPYGIHWWDRRVTTGTAFADVQAAHEARFQAICRQAREENISVWVVAFGTTLTQSLIDCATPGRAFAASNSAGLQTAFTQIAEKIAALRLTS</sequence>
<dbReference type="OrthoDB" id="7522752at2"/>
<dbReference type="Pfam" id="PF13400">
    <property type="entry name" value="Tad"/>
    <property type="match status" value="1"/>
</dbReference>
<protein>
    <recommendedName>
        <fullName evidence="2">Putative Flp pilus-assembly TadG-like N-terminal domain-containing protein</fullName>
    </recommendedName>
</protein>
<dbReference type="InterPro" id="IPR036465">
    <property type="entry name" value="vWFA_dom_sf"/>
</dbReference>
<dbReference type="SUPFAM" id="SSF53300">
    <property type="entry name" value="vWA-like"/>
    <property type="match status" value="1"/>
</dbReference>
<feature type="domain" description="Putative Flp pilus-assembly TadG-like N-terminal" evidence="2">
    <location>
        <begin position="33"/>
        <end position="77"/>
    </location>
</feature>
<organism evidence="3 4">
    <name type="scientific">Alteraurantiacibacter buctensis</name>
    <dbReference type="NCBI Taxonomy" id="1503981"/>
    <lineage>
        <taxon>Bacteria</taxon>
        <taxon>Pseudomonadati</taxon>
        <taxon>Pseudomonadota</taxon>
        <taxon>Alphaproteobacteria</taxon>
        <taxon>Sphingomonadales</taxon>
        <taxon>Erythrobacteraceae</taxon>
        <taxon>Alteraurantiacibacter</taxon>
    </lineage>
</organism>